<dbReference type="Pfam" id="PF13414">
    <property type="entry name" value="TPR_11"/>
    <property type="match status" value="1"/>
</dbReference>
<dbReference type="Pfam" id="PF13181">
    <property type="entry name" value="TPR_8"/>
    <property type="match status" value="1"/>
</dbReference>
<dbReference type="Gene3D" id="1.25.40.10">
    <property type="entry name" value="Tetratricopeptide repeat domain"/>
    <property type="match status" value="3"/>
</dbReference>
<dbReference type="InterPro" id="IPR051012">
    <property type="entry name" value="CellSynth/LPSAsmb/PSIAsmb"/>
</dbReference>
<dbReference type="PANTHER" id="PTHR45586">
    <property type="entry name" value="TPR REPEAT-CONTAINING PROTEIN PA4667"/>
    <property type="match status" value="1"/>
</dbReference>
<dbReference type="SMART" id="SM00028">
    <property type="entry name" value="TPR"/>
    <property type="match status" value="6"/>
</dbReference>
<sequence length="473" mass="52837">MICYNCGCRLSEQDFCTGCGADVSLYKKVIYLSNRLYNDGLDKASVRDLSGAIASLKESIKLNKNNIDARNLLGLVYFEMGEAVSALGEWVISQNLRPKKNIANDYIDMIQNNQARLDGINQTIKKYNQALAYCWQDSQDLAVIQLKKVLSNNPKYVRAHQLLALLYMNTEEWEKARRELEKCEQIDTGNTTTQRYLKEVTHMLVPEESQKGSTRKKASSDEIIRYQSGNETIIQPVNAAEKKGVSSLLNLGIGLVIGIGIACFLILPARIQKAKADINNDLRAVSEQSDAKTATIDEQEQKIRSLTDENTQLTSQLAALEGTDGALQATDGLMMAVNAYLTDPEDIETIAGYMEAMEPDENGEEEVKHSNSYETLRKQFLTLVSEKLAAYYYGLGNDSYRNGDYGAAIPNLKRAFTYDNTNADALFYLGNCYRENGDDDKAKEIYAQVMDDFAGTDRASKAETYLAEINNQN</sequence>
<evidence type="ECO:0000313" key="6">
    <source>
        <dbReference type="EMBL" id="MCU6744520.1"/>
    </source>
</evidence>
<name>A0ABT2T2M2_9FIRM</name>
<evidence type="ECO:0000256" key="5">
    <source>
        <dbReference type="SAM" id="Phobius"/>
    </source>
</evidence>
<keyword evidence="5" id="KW-1133">Transmembrane helix</keyword>
<dbReference type="EMBL" id="JAOQKJ010000006">
    <property type="protein sequence ID" value="MCU6744520.1"/>
    <property type="molecule type" value="Genomic_DNA"/>
</dbReference>
<keyword evidence="7" id="KW-1185">Reference proteome</keyword>
<dbReference type="Pfam" id="PF14559">
    <property type="entry name" value="TPR_19"/>
    <property type="match status" value="1"/>
</dbReference>
<feature type="repeat" description="TPR" evidence="3">
    <location>
        <begin position="389"/>
        <end position="422"/>
    </location>
</feature>
<keyword evidence="2 3" id="KW-0802">TPR repeat</keyword>
<dbReference type="Proteomes" id="UP001652432">
    <property type="component" value="Unassembled WGS sequence"/>
</dbReference>
<evidence type="ECO:0000256" key="3">
    <source>
        <dbReference type="PROSITE-ProRule" id="PRU00339"/>
    </source>
</evidence>
<reference evidence="6 7" key="1">
    <citation type="journal article" date="2021" name="ISME Commun">
        <title>Automated analysis of genomic sequences facilitates high-throughput and comprehensive description of bacteria.</title>
        <authorList>
            <person name="Hitch T.C.A."/>
        </authorList>
    </citation>
    <scope>NUCLEOTIDE SEQUENCE [LARGE SCALE GENOMIC DNA]</scope>
    <source>
        <strain evidence="6 7">Sanger_18</strain>
    </source>
</reference>
<keyword evidence="5" id="KW-0812">Transmembrane</keyword>
<protein>
    <submittedName>
        <fullName evidence="6">Tetratricopeptide repeat protein</fullName>
    </submittedName>
</protein>
<feature type="coiled-coil region" evidence="4">
    <location>
        <begin position="289"/>
        <end position="323"/>
    </location>
</feature>
<dbReference type="InterPro" id="IPR019734">
    <property type="entry name" value="TPR_rpt"/>
</dbReference>
<keyword evidence="5" id="KW-0472">Membrane</keyword>
<proteinExistence type="predicted"/>
<evidence type="ECO:0000256" key="1">
    <source>
        <dbReference type="ARBA" id="ARBA00022737"/>
    </source>
</evidence>
<dbReference type="SUPFAM" id="SSF48452">
    <property type="entry name" value="TPR-like"/>
    <property type="match status" value="1"/>
</dbReference>
<keyword evidence="1" id="KW-0677">Repeat</keyword>
<dbReference type="InterPro" id="IPR011990">
    <property type="entry name" value="TPR-like_helical_dom_sf"/>
</dbReference>
<keyword evidence="4" id="KW-0175">Coiled coil</keyword>
<organism evidence="6 7">
    <name type="scientific">Suilimivivens aceti</name>
    <dbReference type="NCBI Taxonomy" id="2981774"/>
    <lineage>
        <taxon>Bacteria</taxon>
        <taxon>Bacillati</taxon>
        <taxon>Bacillota</taxon>
        <taxon>Clostridia</taxon>
        <taxon>Lachnospirales</taxon>
        <taxon>Lachnospiraceae</taxon>
        <taxon>Suilimivivens</taxon>
    </lineage>
</organism>
<dbReference type="PANTHER" id="PTHR45586:SF1">
    <property type="entry name" value="LIPOPOLYSACCHARIDE ASSEMBLY PROTEIN B"/>
    <property type="match status" value="1"/>
</dbReference>
<evidence type="ECO:0000256" key="2">
    <source>
        <dbReference type="ARBA" id="ARBA00022803"/>
    </source>
</evidence>
<gene>
    <name evidence="6" type="ORF">OCV77_08430</name>
</gene>
<accession>A0ABT2T2M2</accession>
<dbReference type="RefSeq" id="WP_118798131.1">
    <property type="nucleotide sequence ID" value="NZ_JAOQKJ010000006.1"/>
</dbReference>
<feature type="transmembrane region" description="Helical" evidence="5">
    <location>
        <begin position="248"/>
        <end position="267"/>
    </location>
</feature>
<evidence type="ECO:0000256" key="4">
    <source>
        <dbReference type="SAM" id="Coils"/>
    </source>
</evidence>
<evidence type="ECO:0000313" key="7">
    <source>
        <dbReference type="Proteomes" id="UP001652432"/>
    </source>
</evidence>
<comment type="caution">
    <text evidence="6">The sequence shown here is derived from an EMBL/GenBank/DDBJ whole genome shotgun (WGS) entry which is preliminary data.</text>
</comment>
<dbReference type="PROSITE" id="PS50005">
    <property type="entry name" value="TPR"/>
    <property type="match status" value="1"/>
</dbReference>